<name>A0A9P1DEZ0_9DINO</name>
<proteinExistence type="predicted"/>
<evidence type="ECO:0000313" key="5">
    <source>
        <dbReference type="Proteomes" id="UP001152797"/>
    </source>
</evidence>
<dbReference type="Proteomes" id="UP001152797">
    <property type="component" value="Unassembled WGS sequence"/>
</dbReference>
<dbReference type="InterPro" id="IPR011990">
    <property type="entry name" value="TPR-like_helical_dom_sf"/>
</dbReference>
<evidence type="ECO:0000313" key="4">
    <source>
        <dbReference type="EMBL" id="CAL1161902.1"/>
    </source>
</evidence>
<feature type="signal peptide" evidence="2">
    <location>
        <begin position="1"/>
        <end position="33"/>
    </location>
</feature>
<dbReference type="EMBL" id="CAMXCT020004312">
    <property type="protein sequence ID" value="CAL1161902.1"/>
    <property type="molecule type" value="Genomic_DNA"/>
</dbReference>
<reference evidence="4" key="2">
    <citation type="submission" date="2024-04" db="EMBL/GenBank/DDBJ databases">
        <authorList>
            <person name="Chen Y."/>
            <person name="Shah S."/>
            <person name="Dougan E. K."/>
            <person name="Thang M."/>
            <person name="Chan C."/>
        </authorList>
    </citation>
    <scope>NUCLEOTIDE SEQUENCE [LARGE SCALE GENOMIC DNA]</scope>
</reference>
<protein>
    <submittedName>
        <fullName evidence="3">Uncharacterized protein</fullName>
    </submittedName>
</protein>
<dbReference type="OrthoDB" id="267048at2759"/>
<organism evidence="3">
    <name type="scientific">Cladocopium goreaui</name>
    <dbReference type="NCBI Taxonomy" id="2562237"/>
    <lineage>
        <taxon>Eukaryota</taxon>
        <taxon>Sar</taxon>
        <taxon>Alveolata</taxon>
        <taxon>Dinophyceae</taxon>
        <taxon>Suessiales</taxon>
        <taxon>Symbiodiniaceae</taxon>
        <taxon>Cladocopium</taxon>
    </lineage>
</organism>
<reference evidence="3" key="1">
    <citation type="submission" date="2022-10" db="EMBL/GenBank/DDBJ databases">
        <authorList>
            <person name="Chen Y."/>
            <person name="Dougan E. K."/>
            <person name="Chan C."/>
            <person name="Rhodes N."/>
            <person name="Thang M."/>
        </authorList>
    </citation>
    <scope>NUCLEOTIDE SEQUENCE</scope>
</reference>
<feature type="region of interest" description="Disordered" evidence="1">
    <location>
        <begin position="286"/>
        <end position="338"/>
    </location>
</feature>
<gene>
    <name evidence="3" type="ORF">C1SCF055_LOCUS33965</name>
</gene>
<feature type="non-terminal residue" evidence="3">
    <location>
        <position position="338"/>
    </location>
</feature>
<dbReference type="Gene3D" id="1.25.40.10">
    <property type="entry name" value="Tetratricopeptide repeat domain"/>
    <property type="match status" value="1"/>
</dbReference>
<dbReference type="EMBL" id="CAMXCT030004312">
    <property type="protein sequence ID" value="CAL4795839.1"/>
    <property type="molecule type" value="Genomic_DNA"/>
</dbReference>
<dbReference type="EMBL" id="CAMXCT010004312">
    <property type="protein sequence ID" value="CAI4008527.1"/>
    <property type="molecule type" value="Genomic_DNA"/>
</dbReference>
<evidence type="ECO:0000256" key="2">
    <source>
        <dbReference type="SAM" id="SignalP"/>
    </source>
</evidence>
<evidence type="ECO:0000313" key="3">
    <source>
        <dbReference type="EMBL" id="CAI4008527.1"/>
    </source>
</evidence>
<feature type="compositionally biased region" description="Acidic residues" evidence="1">
    <location>
        <begin position="286"/>
        <end position="296"/>
    </location>
</feature>
<feature type="chain" id="PRO_5043271505" evidence="2">
    <location>
        <begin position="34"/>
        <end position="338"/>
    </location>
</feature>
<sequence length="338" mass="37809">AHMKRKGTRRKRLHLFFCCSAFLIFLHKTPTCAFGRPKQELASEFRERTGHSSRRKVKDVLGNAFSLSREEKQLLTQISIASDRRSWQDVQSRFVTYSGKAPQIYNAAMNAALRCLRYDEGASIYQKCRETCERFEEATFTSALRIFAKLGKPEKVREIWDEAQKECTLTHMLVASRIHAAAVEGNVETAASMLDLLNTNKLEINEIVLTSAIKSCWGWGTNQHRAAKYFWNLFAKFNAKPDVAAFAALMGAYKTAPLKDILSAKFKKDCDLLRLFAMVAAKAEGAEEEGVDEGEEAEKMAVGSGGAASSSASKGPKKKKGAVVDGHWKDLDRRRQAQ</sequence>
<dbReference type="AlphaFoldDB" id="A0A9P1DEZ0"/>
<keyword evidence="2" id="KW-0732">Signal</keyword>
<accession>A0A9P1DEZ0</accession>
<comment type="caution">
    <text evidence="3">The sequence shown here is derived from an EMBL/GenBank/DDBJ whole genome shotgun (WGS) entry which is preliminary data.</text>
</comment>
<feature type="non-terminal residue" evidence="3">
    <location>
        <position position="1"/>
    </location>
</feature>
<evidence type="ECO:0000256" key="1">
    <source>
        <dbReference type="SAM" id="MobiDB-lite"/>
    </source>
</evidence>
<keyword evidence="5" id="KW-1185">Reference proteome</keyword>
<feature type="compositionally biased region" description="Basic and acidic residues" evidence="1">
    <location>
        <begin position="326"/>
        <end position="338"/>
    </location>
</feature>